<organism evidence="14">
    <name type="scientific">uncultured Thermomicrobiales bacterium</name>
    <dbReference type="NCBI Taxonomy" id="1645740"/>
    <lineage>
        <taxon>Bacteria</taxon>
        <taxon>Pseudomonadati</taxon>
        <taxon>Thermomicrobiota</taxon>
        <taxon>Thermomicrobia</taxon>
        <taxon>Thermomicrobiales</taxon>
        <taxon>environmental samples</taxon>
    </lineage>
</organism>
<evidence type="ECO:0000313" key="14">
    <source>
        <dbReference type="EMBL" id="CAA9561187.1"/>
    </source>
</evidence>
<evidence type="ECO:0000256" key="4">
    <source>
        <dbReference type="ARBA" id="ARBA00011738"/>
    </source>
</evidence>
<dbReference type="GO" id="GO:0046872">
    <property type="term" value="F:metal ion binding"/>
    <property type="evidence" value="ECO:0007669"/>
    <property type="project" value="UniProtKB-KW"/>
</dbReference>
<dbReference type="Gene3D" id="3.40.190.10">
    <property type="entry name" value="Periplasmic binding protein-like II"/>
    <property type="match status" value="1"/>
</dbReference>
<dbReference type="PANTHER" id="PTHR31528">
    <property type="entry name" value="4-AMINO-5-HYDROXYMETHYL-2-METHYLPYRIMIDINE PHOSPHATE SYNTHASE THI11-RELATED"/>
    <property type="match status" value="1"/>
</dbReference>
<comment type="pathway">
    <text evidence="2">Cofactor biosynthesis; thiamine diphosphate biosynthesis.</text>
</comment>
<evidence type="ECO:0000256" key="6">
    <source>
        <dbReference type="ARBA" id="ARBA00022723"/>
    </source>
</evidence>
<proteinExistence type="inferred from homology"/>
<reference evidence="14" key="1">
    <citation type="submission" date="2020-02" db="EMBL/GenBank/DDBJ databases">
        <authorList>
            <person name="Meier V. D."/>
        </authorList>
    </citation>
    <scope>NUCLEOTIDE SEQUENCE</scope>
    <source>
        <strain evidence="14">AVDCRST_MAG33</strain>
    </source>
</reference>
<evidence type="ECO:0000256" key="3">
    <source>
        <dbReference type="ARBA" id="ARBA00009406"/>
    </source>
</evidence>
<evidence type="ECO:0000256" key="1">
    <source>
        <dbReference type="ARBA" id="ARBA00003469"/>
    </source>
</evidence>
<comment type="similarity">
    <text evidence="3">Belongs to the NMT1/THI5 family.</text>
</comment>
<comment type="catalytic activity">
    <reaction evidence="11">
        <text>N(6)-(pyridoxal phosphate)-L-lysyl-[4-amino-5-hydroxymethyl-2-methylpyrimidine phosphate synthase] + L-histidyl-[4-amino-5-hydroxymethyl-2-methylpyrimidine phosphate synthase] + 2 Fe(3+) + 4 H2O = L-lysyl-[4-amino-5-hydroxymethyl-2-methylpyrimidine phosphate synthase] + (2S)-2-amino-5-hydroxy-4-oxopentanoyl-[4-amino-5-hydroxymethyl-2-methylpyrimidine phosphate synthase] + 4-amino-2-methyl-5-(phosphooxymethyl)pyrimidine + 3-oxopropanoate + 2 Fe(2+) + 2 H(+)</text>
        <dbReference type="Rhea" id="RHEA:65756"/>
        <dbReference type="Rhea" id="RHEA-COMP:16892"/>
        <dbReference type="Rhea" id="RHEA-COMP:16893"/>
        <dbReference type="Rhea" id="RHEA-COMP:16894"/>
        <dbReference type="Rhea" id="RHEA-COMP:16895"/>
        <dbReference type="ChEBI" id="CHEBI:15377"/>
        <dbReference type="ChEBI" id="CHEBI:15378"/>
        <dbReference type="ChEBI" id="CHEBI:29033"/>
        <dbReference type="ChEBI" id="CHEBI:29034"/>
        <dbReference type="ChEBI" id="CHEBI:29969"/>
        <dbReference type="ChEBI" id="CHEBI:29979"/>
        <dbReference type="ChEBI" id="CHEBI:33190"/>
        <dbReference type="ChEBI" id="CHEBI:58354"/>
        <dbReference type="ChEBI" id="CHEBI:143915"/>
        <dbReference type="ChEBI" id="CHEBI:157692"/>
    </reaction>
    <physiologicalReaction direction="left-to-right" evidence="11">
        <dbReference type="Rhea" id="RHEA:65757"/>
    </physiologicalReaction>
</comment>
<dbReference type="PANTHER" id="PTHR31528:SF1">
    <property type="entry name" value="4-AMINO-5-HYDROXYMETHYL-2-METHYLPYRIMIDINE PHOSPHATE SYNTHASE THI11-RELATED"/>
    <property type="match status" value="1"/>
</dbReference>
<protein>
    <recommendedName>
        <fullName evidence="10">Thiamine pyrimidine synthase</fullName>
    </recommendedName>
</protein>
<sequence length="231" mass="23650">MMTLTERGITRPADLRGRSIGSSGLASDEALLSTILAVDGVALADVEIVNVGYDLLPAIASGRVDAVTGVYWNHETLIADREGYDVSLIRFEEWGVPPFYELVLVASEETVATRPELVTALVSAMGAGYVAAAADPAAALAALSAASPDLDVELETQAIPLSASTWLDASGQFGTQSAERWTAFGGWLAGNGLIPADLDLAAAWYPGAPASPAGTPVATPAGTPVATPVGQ</sequence>
<evidence type="ECO:0000256" key="8">
    <source>
        <dbReference type="ARBA" id="ARBA00022977"/>
    </source>
</evidence>
<dbReference type="EMBL" id="CADCWK010000174">
    <property type="protein sequence ID" value="CAA9561187.1"/>
    <property type="molecule type" value="Genomic_DNA"/>
</dbReference>
<keyword evidence="9" id="KW-0408">Iron</keyword>
<dbReference type="GO" id="GO:0009228">
    <property type="term" value="P:thiamine biosynthetic process"/>
    <property type="evidence" value="ECO:0007669"/>
    <property type="project" value="UniProtKB-KW"/>
</dbReference>
<evidence type="ECO:0000256" key="2">
    <source>
        <dbReference type="ARBA" id="ARBA00004948"/>
    </source>
</evidence>
<dbReference type="Pfam" id="PF09084">
    <property type="entry name" value="NMT1"/>
    <property type="match status" value="1"/>
</dbReference>
<evidence type="ECO:0000256" key="10">
    <source>
        <dbReference type="ARBA" id="ARBA00033171"/>
    </source>
</evidence>
<feature type="domain" description="SsuA/THI5-like" evidence="13">
    <location>
        <begin position="1"/>
        <end position="139"/>
    </location>
</feature>
<evidence type="ECO:0000256" key="5">
    <source>
        <dbReference type="ARBA" id="ARBA00022679"/>
    </source>
</evidence>
<gene>
    <name evidence="14" type="ORF">AVDCRST_MAG33-1682</name>
</gene>
<dbReference type="InterPro" id="IPR027939">
    <property type="entry name" value="NMT1/THI5"/>
</dbReference>
<keyword evidence="8" id="KW-0784">Thiamine biosynthesis</keyword>
<comment type="function">
    <text evidence="1">Responsible for the formation of the pyrimidine heterocycle in the thiamine biosynthesis pathway. Catalyzes the formation of hydroxymethylpyrimidine phosphate (HMP-P) from histidine and pyridoxal phosphate (PLP). The protein uses PLP and the active site histidine to form HMP-P, generating an inactive enzyme. The enzyme can only undergo a single turnover, which suggests it is a suicide enzyme.</text>
</comment>
<keyword evidence="7" id="KW-0663">Pyridoxal phosphate</keyword>
<keyword evidence="5" id="KW-0808">Transferase</keyword>
<accession>A0A6J4UZL2</accession>
<feature type="region of interest" description="Disordered" evidence="12">
    <location>
        <begin position="212"/>
        <end position="231"/>
    </location>
</feature>
<evidence type="ECO:0000259" key="13">
    <source>
        <dbReference type="Pfam" id="PF09084"/>
    </source>
</evidence>
<dbReference type="AlphaFoldDB" id="A0A6J4UZL2"/>
<evidence type="ECO:0000256" key="12">
    <source>
        <dbReference type="SAM" id="MobiDB-lite"/>
    </source>
</evidence>
<comment type="subunit">
    <text evidence="4">Homodimer.</text>
</comment>
<evidence type="ECO:0000256" key="11">
    <source>
        <dbReference type="ARBA" id="ARBA00048179"/>
    </source>
</evidence>
<keyword evidence="6" id="KW-0479">Metal-binding</keyword>
<dbReference type="GO" id="GO:0016740">
    <property type="term" value="F:transferase activity"/>
    <property type="evidence" value="ECO:0007669"/>
    <property type="project" value="UniProtKB-KW"/>
</dbReference>
<evidence type="ECO:0000256" key="9">
    <source>
        <dbReference type="ARBA" id="ARBA00023004"/>
    </source>
</evidence>
<dbReference type="InterPro" id="IPR015168">
    <property type="entry name" value="SsuA/THI5"/>
</dbReference>
<dbReference type="SUPFAM" id="SSF53850">
    <property type="entry name" value="Periplasmic binding protein-like II"/>
    <property type="match status" value="1"/>
</dbReference>
<name>A0A6J4UZL2_9BACT</name>
<evidence type="ECO:0000256" key="7">
    <source>
        <dbReference type="ARBA" id="ARBA00022898"/>
    </source>
</evidence>